<accession>A0ACA9KQC4</accession>
<organism evidence="1 2">
    <name type="scientific">Dentiscutata heterogama</name>
    <dbReference type="NCBI Taxonomy" id="1316150"/>
    <lineage>
        <taxon>Eukaryota</taxon>
        <taxon>Fungi</taxon>
        <taxon>Fungi incertae sedis</taxon>
        <taxon>Mucoromycota</taxon>
        <taxon>Glomeromycotina</taxon>
        <taxon>Glomeromycetes</taxon>
        <taxon>Diversisporales</taxon>
        <taxon>Gigasporaceae</taxon>
        <taxon>Dentiscutata</taxon>
    </lineage>
</organism>
<keyword evidence="2" id="KW-1185">Reference proteome</keyword>
<gene>
    <name evidence="1" type="ORF">DHETER_LOCUS2280</name>
</gene>
<name>A0ACA9KQC4_9GLOM</name>
<evidence type="ECO:0000313" key="1">
    <source>
        <dbReference type="EMBL" id="CAG8484598.1"/>
    </source>
</evidence>
<evidence type="ECO:0000313" key="2">
    <source>
        <dbReference type="Proteomes" id="UP000789702"/>
    </source>
</evidence>
<sequence>MDHKSTLKVISLLKILSFLLYFILWIYFEVNEFKFYELKSNSANLILTIAFAFSIIFFCTETISAYIIKGLGGWFIANCWMTLFIYFILPLVYSDIVNVGYFEVGKVLPALIVLLWIIQMLSLTQIIIINIHVKPDYLLICKIIKLLFITIYLIDYIIWVSMEVSIDKTNERYDISYFGVPEAKNSFTNEKYKIYHFSNLIVVSIVGFSNFLFEVVKACTNQNISFIGNLFPILFTFIYFGVAFSNILFLTEITYIMLDGLIWIILICSFVEIVFWLNNIIMKRKL</sequence>
<dbReference type="Proteomes" id="UP000789702">
    <property type="component" value="Unassembled WGS sequence"/>
</dbReference>
<dbReference type="EMBL" id="CAJVPU010001606">
    <property type="protein sequence ID" value="CAG8484598.1"/>
    <property type="molecule type" value="Genomic_DNA"/>
</dbReference>
<proteinExistence type="predicted"/>
<protein>
    <submittedName>
        <fullName evidence="1">5390_t:CDS:1</fullName>
    </submittedName>
</protein>
<comment type="caution">
    <text evidence="1">The sequence shown here is derived from an EMBL/GenBank/DDBJ whole genome shotgun (WGS) entry which is preliminary data.</text>
</comment>
<reference evidence="1" key="1">
    <citation type="submission" date="2021-06" db="EMBL/GenBank/DDBJ databases">
        <authorList>
            <person name="Kallberg Y."/>
            <person name="Tangrot J."/>
            <person name="Rosling A."/>
        </authorList>
    </citation>
    <scope>NUCLEOTIDE SEQUENCE</scope>
    <source>
        <strain evidence="1">IL203A</strain>
    </source>
</reference>